<evidence type="ECO:0000313" key="2">
    <source>
        <dbReference type="Proteomes" id="UP000178851"/>
    </source>
</evidence>
<dbReference type="AlphaFoldDB" id="A0A1F7YJ33"/>
<dbReference type="EMBL" id="MGGI01000005">
    <property type="protein sequence ID" value="OGM27277.1"/>
    <property type="molecule type" value="Genomic_DNA"/>
</dbReference>
<dbReference type="Proteomes" id="UP000178851">
    <property type="component" value="Unassembled WGS sequence"/>
</dbReference>
<accession>A0A1F7YJ33</accession>
<name>A0A1F7YJ33_9BACT</name>
<reference evidence="1 2" key="1">
    <citation type="journal article" date="2016" name="Nat. Commun.">
        <title>Thousands of microbial genomes shed light on interconnected biogeochemical processes in an aquifer system.</title>
        <authorList>
            <person name="Anantharaman K."/>
            <person name="Brown C.T."/>
            <person name="Hug L.A."/>
            <person name="Sharon I."/>
            <person name="Castelle C.J."/>
            <person name="Probst A.J."/>
            <person name="Thomas B.C."/>
            <person name="Singh A."/>
            <person name="Wilkins M.J."/>
            <person name="Karaoz U."/>
            <person name="Brodie E.L."/>
            <person name="Williams K.H."/>
            <person name="Hubbard S.S."/>
            <person name="Banfield J.F."/>
        </authorList>
    </citation>
    <scope>NUCLEOTIDE SEQUENCE [LARGE SCALE GENOMIC DNA]</scope>
</reference>
<comment type="caution">
    <text evidence="1">The sequence shown here is derived from an EMBL/GenBank/DDBJ whole genome shotgun (WGS) entry which is preliminary data.</text>
</comment>
<evidence type="ECO:0000313" key="1">
    <source>
        <dbReference type="EMBL" id="OGM27277.1"/>
    </source>
</evidence>
<organism evidence="1 2">
    <name type="scientific">Candidatus Woesebacteria bacterium RIFCSPHIGHO2_01_FULL_39_28</name>
    <dbReference type="NCBI Taxonomy" id="1802496"/>
    <lineage>
        <taxon>Bacteria</taxon>
        <taxon>Candidatus Woeseibacteriota</taxon>
    </lineage>
</organism>
<gene>
    <name evidence="1" type="ORF">A2627_03395</name>
</gene>
<sequence>MKVNNPRFHCFHLDAGDAFSCHWEGPYKFTRGLPSKAFVANSEGPGAQFLVCIPGLNLYTNEARKPGDTLYNELVREQSSCTQFKESHK</sequence>
<proteinExistence type="predicted"/>
<protein>
    <submittedName>
        <fullName evidence="1">Uncharacterized protein</fullName>
    </submittedName>
</protein>